<name>A0ABX2D9Z0_9SPHI</name>
<keyword evidence="1" id="KW-0812">Transmembrane</keyword>
<keyword evidence="1" id="KW-0472">Membrane</keyword>
<organism evidence="2 3">
    <name type="scientific">Pedobacter boryungensis</name>
    <dbReference type="NCBI Taxonomy" id="869962"/>
    <lineage>
        <taxon>Bacteria</taxon>
        <taxon>Pseudomonadati</taxon>
        <taxon>Bacteroidota</taxon>
        <taxon>Sphingobacteriia</taxon>
        <taxon>Sphingobacteriales</taxon>
        <taxon>Sphingobacteriaceae</taxon>
        <taxon>Pedobacter</taxon>
    </lineage>
</organism>
<dbReference type="RefSeq" id="WP_173269033.1">
    <property type="nucleotide sequence ID" value="NZ_JABMKV010000001.1"/>
</dbReference>
<evidence type="ECO:0000256" key="1">
    <source>
        <dbReference type="SAM" id="Phobius"/>
    </source>
</evidence>
<evidence type="ECO:0000313" key="3">
    <source>
        <dbReference type="Proteomes" id="UP000762110"/>
    </source>
</evidence>
<proteinExistence type="predicted"/>
<feature type="transmembrane region" description="Helical" evidence="1">
    <location>
        <begin position="6"/>
        <end position="23"/>
    </location>
</feature>
<keyword evidence="3" id="KW-1185">Reference proteome</keyword>
<dbReference type="EMBL" id="JABMKV010000001">
    <property type="protein sequence ID" value="NQX30854.1"/>
    <property type="molecule type" value="Genomic_DNA"/>
</dbReference>
<protein>
    <submittedName>
        <fullName evidence="2">Uncharacterized protein</fullName>
    </submittedName>
</protein>
<gene>
    <name evidence="2" type="ORF">HQN85_03910</name>
</gene>
<evidence type="ECO:0000313" key="2">
    <source>
        <dbReference type="EMBL" id="NQX30854.1"/>
    </source>
</evidence>
<reference evidence="2 3" key="1">
    <citation type="submission" date="2020-05" db="EMBL/GenBank/DDBJ databases">
        <title>Description of Pedobacter foliorum sp. nov.</title>
        <authorList>
            <person name="Qi S."/>
            <person name="Carlier A."/>
            <person name="Cnockaert M."/>
            <person name="Vandamme P."/>
        </authorList>
    </citation>
    <scope>NUCLEOTIDE SEQUENCE [LARGE SCALE GENOMIC DNA]</scope>
    <source>
        <strain evidence="2 3">LMG 31300</strain>
    </source>
</reference>
<comment type="caution">
    <text evidence="2">The sequence shown here is derived from an EMBL/GenBank/DDBJ whole genome shotgun (WGS) entry which is preliminary data.</text>
</comment>
<accession>A0ABX2D9Z0</accession>
<dbReference type="Proteomes" id="UP000762110">
    <property type="component" value="Unassembled WGS sequence"/>
</dbReference>
<sequence length="52" mass="6202">MKINTVIIAIVVVAILAFVYFIIKRNKKDQKELEHEFNQKEVKPDKHDEKHI</sequence>
<keyword evidence="1" id="KW-1133">Transmembrane helix</keyword>